<name>A0A319EL24_9EURO</name>
<organism evidence="1 2">
    <name type="scientific">Aspergillus ellipticus CBS 707.79</name>
    <dbReference type="NCBI Taxonomy" id="1448320"/>
    <lineage>
        <taxon>Eukaryota</taxon>
        <taxon>Fungi</taxon>
        <taxon>Dikarya</taxon>
        <taxon>Ascomycota</taxon>
        <taxon>Pezizomycotina</taxon>
        <taxon>Eurotiomycetes</taxon>
        <taxon>Eurotiomycetidae</taxon>
        <taxon>Eurotiales</taxon>
        <taxon>Aspergillaceae</taxon>
        <taxon>Aspergillus</taxon>
        <taxon>Aspergillus subgen. Circumdati</taxon>
    </lineage>
</organism>
<reference evidence="1 2" key="1">
    <citation type="submission" date="2018-02" db="EMBL/GenBank/DDBJ databases">
        <title>The genomes of Aspergillus section Nigri reveals drivers in fungal speciation.</title>
        <authorList>
            <consortium name="DOE Joint Genome Institute"/>
            <person name="Vesth T.C."/>
            <person name="Nybo J."/>
            <person name="Theobald S."/>
            <person name="Brandl J."/>
            <person name="Frisvad J.C."/>
            <person name="Nielsen K.F."/>
            <person name="Lyhne E.K."/>
            <person name="Kogle M.E."/>
            <person name="Kuo A."/>
            <person name="Riley R."/>
            <person name="Clum A."/>
            <person name="Nolan M."/>
            <person name="Lipzen A."/>
            <person name="Salamov A."/>
            <person name="Henrissat B."/>
            <person name="Wiebenga A."/>
            <person name="De vries R.P."/>
            <person name="Grigoriev I.V."/>
            <person name="Mortensen U.H."/>
            <person name="Andersen M.R."/>
            <person name="Baker S.E."/>
        </authorList>
    </citation>
    <scope>NUCLEOTIDE SEQUENCE [LARGE SCALE GENOMIC DNA]</scope>
    <source>
        <strain evidence="1 2">CBS 707.79</strain>
    </source>
</reference>
<gene>
    <name evidence="1" type="ORF">BO71DRAFT_43293</name>
</gene>
<dbReference type="EMBL" id="KZ825938">
    <property type="protein sequence ID" value="PYH91662.1"/>
    <property type="molecule type" value="Genomic_DNA"/>
</dbReference>
<keyword evidence="2" id="KW-1185">Reference proteome</keyword>
<dbReference type="Proteomes" id="UP000247810">
    <property type="component" value="Unassembled WGS sequence"/>
</dbReference>
<sequence>MMSSLLMVEVRVMSCCVNLYLLGLGPSWSSINKANSLFLLIQTCLTPERWTSLRRPSLTVKKVSLFFPFGSMVSALRQVRRLTCHSFHRFAYLRR</sequence>
<protein>
    <submittedName>
        <fullName evidence="1">Uncharacterized protein</fullName>
    </submittedName>
</protein>
<evidence type="ECO:0000313" key="2">
    <source>
        <dbReference type="Proteomes" id="UP000247810"/>
    </source>
</evidence>
<proteinExistence type="predicted"/>
<evidence type="ECO:0000313" key="1">
    <source>
        <dbReference type="EMBL" id="PYH91662.1"/>
    </source>
</evidence>
<dbReference type="VEuPathDB" id="FungiDB:BO71DRAFT_43293"/>
<dbReference type="AlphaFoldDB" id="A0A319EL24"/>
<accession>A0A319EL24</accession>